<evidence type="ECO:0000313" key="1">
    <source>
        <dbReference type="EMBL" id="GAH96443.1"/>
    </source>
</evidence>
<reference evidence="1" key="1">
    <citation type="journal article" date="2014" name="Front. Microbiol.">
        <title>High frequency of phylogenetically diverse reductive dehalogenase-homologous genes in deep subseafloor sedimentary metagenomes.</title>
        <authorList>
            <person name="Kawai M."/>
            <person name="Futagami T."/>
            <person name="Toyoda A."/>
            <person name="Takaki Y."/>
            <person name="Nishi S."/>
            <person name="Hori S."/>
            <person name="Arai W."/>
            <person name="Tsubouchi T."/>
            <person name="Morono Y."/>
            <person name="Uchiyama I."/>
            <person name="Ito T."/>
            <person name="Fujiyama A."/>
            <person name="Inagaki F."/>
            <person name="Takami H."/>
        </authorList>
    </citation>
    <scope>NUCLEOTIDE SEQUENCE</scope>
    <source>
        <strain evidence="1">Expedition CK06-06</strain>
    </source>
</reference>
<sequence>MIRWSNQTWDMVEKQEVPKPTGLLKGINLDDFGQIFSKIGNFVDDITSLGYRQIMKAYFFAGAARYIKSPQKILTSKTYQAFARLVMAPNLKSAGIGFMDLKCSIIWMSSSNVGSTT</sequence>
<comment type="caution">
    <text evidence="1">The sequence shown here is derived from an EMBL/GenBank/DDBJ whole genome shotgun (WGS) entry which is preliminary data.</text>
</comment>
<gene>
    <name evidence="1" type="ORF">S03H2_69314</name>
</gene>
<dbReference type="EMBL" id="BARU01045773">
    <property type="protein sequence ID" value="GAH96443.1"/>
    <property type="molecule type" value="Genomic_DNA"/>
</dbReference>
<organism evidence="1">
    <name type="scientific">marine sediment metagenome</name>
    <dbReference type="NCBI Taxonomy" id="412755"/>
    <lineage>
        <taxon>unclassified sequences</taxon>
        <taxon>metagenomes</taxon>
        <taxon>ecological metagenomes</taxon>
    </lineage>
</organism>
<dbReference type="AlphaFoldDB" id="X1LQM7"/>
<protein>
    <submittedName>
        <fullName evidence="1">Uncharacterized protein</fullName>
    </submittedName>
</protein>
<name>X1LQM7_9ZZZZ</name>
<proteinExistence type="predicted"/>
<accession>X1LQM7</accession>